<keyword evidence="1" id="KW-0175">Coiled coil</keyword>
<name>A0ABQ5KLD0_9EUKA</name>
<feature type="compositionally biased region" description="Basic residues" evidence="2">
    <location>
        <begin position="726"/>
        <end position="738"/>
    </location>
</feature>
<reference evidence="3" key="1">
    <citation type="submission" date="2022-03" db="EMBL/GenBank/DDBJ databases">
        <title>Draft genome sequence of Aduncisulcus paluster, a free-living microaerophilic Fornicata.</title>
        <authorList>
            <person name="Yuyama I."/>
            <person name="Kume K."/>
            <person name="Tamura T."/>
            <person name="Inagaki Y."/>
            <person name="Hashimoto T."/>
        </authorList>
    </citation>
    <scope>NUCLEOTIDE SEQUENCE</scope>
    <source>
        <strain evidence="3">NY0171</strain>
    </source>
</reference>
<evidence type="ECO:0000256" key="1">
    <source>
        <dbReference type="SAM" id="Coils"/>
    </source>
</evidence>
<feature type="region of interest" description="Disordered" evidence="2">
    <location>
        <begin position="140"/>
        <end position="188"/>
    </location>
</feature>
<dbReference type="Proteomes" id="UP001057375">
    <property type="component" value="Unassembled WGS sequence"/>
</dbReference>
<dbReference type="EMBL" id="BQXS01009966">
    <property type="protein sequence ID" value="GKT32293.1"/>
    <property type="molecule type" value="Genomic_DNA"/>
</dbReference>
<feature type="region of interest" description="Disordered" evidence="2">
    <location>
        <begin position="221"/>
        <end position="243"/>
    </location>
</feature>
<feature type="compositionally biased region" description="Basic residues" evidence="2">
    <location>
        <begin position="314"/>
        <end position="323"/>
    </location>
</feature>
<feature type="region of interest" description="Disordered" evidence="2">
    <location>
        <begin position="292"/>
        <end position="328"/>
    </location>
</feature>
<evidence type="ECO:0000256" key="2">
    <source>
        <dbReference type="SAM" id="MobiDB-lite"/>
    </source>
</evidence>
<sequence>MELPIESPFQGSSTLHPLDLASPRHPTPHSHTISTFSKSRSYFSDSFQRRHDIAMQKRAHKLQKVKKEREQKEMRECSFTPIITRAKPMTPAHPVEKRLMESVMHRERTIASKRDQIRAKEMRECTFHPTINLTPRYMKHTSGHMHKDDLKHNVRPHTSAGHYPSSNASVQSVKGTPSMSSDSLIPSGILDSTQLHDIKKESTVELTSPRGGEQQLVISVSSLQGDSARKQLGGDDTKDGEPLSARERAAQEEDLSVESLQKTPRCFEDNNSTVTCVDVTNEKSIVIPVLPLSRSPDRSSMSRTYMGGQASKPGQHRHSHSRSHSAGSFRGYTKAYQLHIDPKMREIEEKKSARIHASFTPDISVSQSVVPVHVDRSKPVGVRLLEREKATSMKRAQQLQRQEYLDALKKKRAMDERKGERMKFWRDFKERTENYHEKKKQHISILAKQQEEEKRMREAQKEREALGIMGTGVMRMDRTGGYSGYNRPSSAGAAKHRRSSSAGAASRRSIVDLSRTFHDDRENARKVKLEEEKKKFKFKPTINKRSRVLSKRMGDSHDTMVSATDQAEDGQVPISAQEEDRGHTPGVSARSRVSSTAQRPKSSGGKGRNGSRSGESVFDKLWKEDQSMRLHKDRLRRQFEEDEIKAISSPTMYAPKAYKHVQSRLQTNKDDFLLRVQDNEIRQLAKIRAEQEKKMKDEIRECTFHPVLCSSVPKMITMMKQEPKSKSVKKKRRRRHTQQHQQYANE</sequence>
<evidence type="ECO:0000313" key="4">
    <source>
        <dbReference type="Proteomes" id="UP001057375"/>
    </source>
</evidence>
<comment type="caution">
    <text evidence="3">The sequence shown here is derived from an EMBL/GenBank/DDBJ whole genome shotgun (WGS) entry which is preliminary data.</text>
</comment>
<evidence type="ECO:0000313" key="3">
    <source>
        <dbReference type="EMBL" id="GKT32293.1"/>
    </source>
</evidence>
<proteinExistence type="predicted"/>
<organism evidence="3 4">
    <name type="scientific">Aduncisulcus paluster</name>
    <dbReference type="NCBI Taxonomy" id="2918883"/>
    <lineage>
        <taxon>Eukaryota</taxon>
        <taxon>Metamonada</taxon>
        <taxon>Carpediemonas-like organisms</taxon>
        <taxon>Aduncisulcus</taxon>
    </lineage>
</organism>
<feature type="compositionally biased region" description="Polar residues" evidence="2">
    <location>
        <begin position="591"/>
        <end position="600"/>
    </location>
</feature>
<feature type="coiled-coil region" evidence="1">
    <location>
        <begin position="674"/>
        <end position="701"/>
    </location>
</feature>
<gene>
    <name evidence="3" type="ORF">ADUPG1_006478</name>
</gene>
<feature type="compositionally biased region" description="Polar residues" evidence="2">
    <location>
        <begin position="164"/>
        <end position="188"/>
    </location>
</feature>
<dbReference type="PANTHER" id="PTHR37028">
    <property type="entry name" value="UNNAMED PRODUCT-RELATED"/>
    <property type="match status" value="1"/>
</dbReference>
<feature type="region of interest" description="Disordered" evidence="2">
    <location>
        <begin position="547"/>
        <end position="620"/>
    </location>
</feature>
<feature type="region of interest" description="Disordered" evidence="2">
    <location>
        <begin position="1"/>
        <end position="34"/>
    </location>
</feature>
<feature type="region of interest" description="Disordered" evidence="2">
    <location>
        <begin position="719"/>
        <end position="746"/>
    </location>
</feature>
<protein>
    <submittedName>
        <fullName evidence="3">Uncharacterized protein</fullName>
    </submittedName>
</protein>
<feature type="compositionally biased region" description="Basic and acidic residues" evidence="2">
    <location>
        <begin position="227"/>
        <end position="243"/>
    </location>
</feature>
<feature type="region of interest" description="Disordered" evidence="2">
    <location>
        <begin position="477"/>
        <end position="508"/>
    </location>
</feature>
<keyword evidence="4" id="KW-1185">Reference proteome</keyword>
<accession>A0ABQ5KLD0</accession>
<dbReference type="PANTHER" id="PTHR37028:SF4">
    <property type="entry name" value="ALMS MOTIF DOMAIN-CONTAINING PROTEIN"/>
    <property type="match status" value="1"/>
</dbReference>